<evidence type="ECO:0000313" key="4">
    <source>
        <dbReference type="Proteomes" id="UP000324800"/>
    </source>
</evidence>
<dbReference type="AlphaFoldDB" id="A0A5J4V1I3"/>
<feature type="compositionally biased region" description="Low complexity" evidence="1">
    <location>
        <begin position="576"/>
        <end position="589"/>
    </location>
</feature>
<feature type="compositionally biased region" description="Low complexity" evidence="1">
    <location>
        <begin position="375"/>
        <end position="384"/>
    </location>
</feature>
<feature type="region of interest" description="Disordered" evidence="1">
    <location>
        <begin position="234"/>
        <end position="253"/>
    </location>
</feature>
<evidence type="ECO:0000259" key="2">
    <source>
        <dbReference type="Pfam" id="PF07741"/>
    </source>
</evidence>
<feature type="compositionally biased region" description="Basic and acidic residues" evidence="1">
    <location>
        <begin position="356"/>
        <end position="367"/>
    </location>
</feature>
<dbReference type="InterPro" id="IPR011665">
    <property type="entry name" value="BRF1_TBP-bd_dom"/>
</dbReference>
<gene>
    <name evidence="3" type="ORF">EZS28_027884</name>
</gene>
<name>A0A5J4V1I3_9EUKA</name>
<feature type="compositionally biased region" description="Polar residues" evidence="1">
    <location>
        <begin position="613"/>
        <end position="622"/>
    </location>
</feature>
<feature type="compositionally biased region" description="Polar residues" evidence="1">
    <location>
        <begin position="561"/>
        <end position="575"/>
    </location>
</feature>
<feature type="compositionally biased region" description="Low complexity" evidence="1">
    <location>
        <begin position="235"/>
        <end position="253"/>
    </location>
</feature>
<protein>
    <recommendedName>
        <fullName evidence="2">Brf1 TBP-binding domain-containing protein</fullName>
    </recommendedName>
</protein>
<feature type="compositionally biased region" description="Low complexity" evidence="1">
    <location>
        <begin position="623"/>
        <end position="638"/>
    </location>
</feature>
<feature type="region of interest" description="Disordered" evidence="1">
    <location>
        <begin position="529"/>
        <end position="638"/>
    </location>
</feature>
<feature type="domain" description="Brf1 TBP-binding" evidence="2">
    <location>
        <begin position="317"/>
        <end position="455"/>
    </location>
</feature>
<proteinExistence type="predicted"/>
<dbReference type="Gene3D" id="1.20.5.650">
    <property type="entry name" value="Single helix bin"/>
    <property type="match status" value="1"/>
</dbReference>
<feature type="region of interest" description="Disordered" evidence="1">
    <location>
        <begin position="356"/>
        <end position="384"/>
    </location>
</feature>
<sequence length="701" mass="80732">MAILDKEMFWRRKKKMNSDGKLNISGLKIGIGRGKMGRGNDSIVNRKNKSKVQEKQQEMEQELEKEKDNGNEQEDEQQLEKEKEKEQDYSDEQEKVKVNKSKKKKKKKGKKLVKEKVEIVDLDDDGLKEKEKDDNNNKNVDMIYPQSAIEVAELLMEGELIEEDMQEALEDFDLIENIDKFEKVKEKDIQIEKVKFKEKDKEKENINKINENSQFQSVFGANLLTQQTQIAQNTLSSSSSSQQTQQSSSSIQSSSQELSLEFNSLSQSSSSSTSSSSSQQQLQSPSFNLIFQFPKSSRPPPESFEGYIETDPNTWKDIDDDDIVSNYMYSQEEKLVKEKLWVELYSQFMAEQEEKKRLKKEKQDQKINRQHLHQSRSQSRQSQQIPGLQLMGLDMSGNIITQAPQINMDNSELDQFGKQKMKDKNNLDIAQASLPALKRHISQNINYQVTQNLFKVNQDELNKPSQFFSNTNQYSQMDDTNQNNYDSRSDYRIEEENDLKKDSISIPTTPIVLQQYQSLTPTSFIHANQMRKQPQQYSSSTQQQSSLQRQSPVSLHIVPSPNIQSNVSFINNPSSQHQQQQQQQYNYQQSIRSPNASPIPLRTGSVPGLAKIGSTSGMNLVGQQQQQQQTQQYQQQQYNRNTGQEFISYGPMLNARSPLAHSPQPQPSPSGVHQIGRLGSMFRQQTPQCMIILMYNIYIYI</sequence>
<dbReference type="Proteomes" id="UP000324800">
    <property type="component" value="Unassembled WGS sequence"/>
</dbReference>
<reference evidence="3 4" key="1">
    <citation type="submission" date="2019-03" db="EMBL/GenBank/DDBJ databases">
        <title>Single cell metagenomics reveals metabolic interactions within the superorganism composed of flagellate Streblomastix strix and complex community of Bacteroidetes bacteria on its surface.</title>
        <authorList>
            <person name="Treitli S.C."/>
            <person name="Kolisko M."/>
            <person name="Husnik F."/>
            <person name="Keeling P."/>
            <person name="Hampl V."/>
        </authorList>
    </citation>
    <scope>NUCLEOTIDE SEQUENCE [LARGE SCALE GENOMIC DNA]</scope>
    <source>
        <strain evidence="3">ST1C</strain>
    </source>
</reference>
<dbReference type="Pfam" id="PF07741">
    <property type="entry name" value="BRF1"/>
    <property type="match status" value="1"/>
</dbReference>
<comment type="caution">
    <text evidence="3">The sequence shown here is derived from an EMBL/GenBank/DDBJ whole genome shotgun (WGS) entry which is preliminary data.</text>
</comment>
<feature type="region of interest" description="Disordered" evidence="1">
    <location>
        <begin position="291"/>
        <end position="320"/>
    </location>
</feature>
<evidence type="ECO:0000256" key="1">
    <source>
        <dbReference type="SAM" id="MobiDB-lite"/>
    </source>
</evidence>
<feature type="compositionally biased region" description="Basic and acidic residues" evidence="1">
    <location>
        <begin position="51"/>
        <end position="70"/>
    </location>
</feature>
<dbReference type="EMBL" id="SNRW01010421">
    <property type="protein sequence ID" value="KAA6376589.1"/>
    <property type="molecule type" value="Genomic_DNA"/>
</dbReference>
<organism evidence="3 4">
    <name type="scientific">Streblomastix strix</name>
    <dbReference type="NCBI Taxonomy" id="222440"/>
    <lineage>
        <taxon>Eukaryota</taxon>
        <taxon>Metamonada</taxon>
        <taxon>Preaxostyla</taxon>
        <taxon>Oxymonadida</taxon>
        <taxon>Streblomastigidae</taxon>
        <taxon>Streblomastix</taxon>
    </lineage>
</organism>
<feature type="compositionally biased region" description="Basic residues" evidence="1">
    <location>
        <begin position="98"/>
        <end position="111"/>
    </location>
</feature>
<feature type="compositionally biased region" description="Basic and acidic residues" evidence="1">
    <location>
        <begin position="78"/>
        <end position="97"/>
    </location>
</feature>
<feature type="region of interest" description="Disordered" evidence="1">
    <location>
        <begin position="13"/>
        <end position="113"/>
    </location>
</feature>
<accession>A0A5J4V1I3</accession>
<feature type="compositionally biased region" description="Low complexity" evidence="1">
    <location>
        <begin position="533"/>
        <end position="551"/>
    </location>
</feature>
<evidence type="ECO:0000313" key="3">
    <source>
        <dbReference type="EMBL" id="KAA6376589.1"/>
    </source>
</evidence>